<feature type="transmembrane region" description="Helical" evidence="7">
    <location>
        <begin position="12"/>
        <end position="32"/>
    </location>
</feature>
<sequence length="383" mass="43050">MLKNPRVWLDAATQIFFSLSLAFGGLIAFSSYNPKKNNCERDALVIGIINSITSLYASIPIFSILGFKATNNFLSCINSTVCFEQFYYFSNILDLTNVFDIGEKNITKENYGTWLQQLNRTDPERVSSLSLKACSLQSFLDLKPSEFLYLARTAHTCISVFSQSASGTGLAFMVFTEAVLEMPGSQVWAVLFFIMLFSLGLSSMFGNMEGVLTPLLDLKILPPWVPKEICTAGICLINFLMALIFTLASGNYWLEIFNGYVGSIPLLIVAFFEIIAVVCFYGINRFSDDIEVMTGRRPSAFWRVCWMGISPVMLLVVLVAYVIIQAQKDHTYQAWNPQHELFPKPEEKPYSSWVYSICVLLSAVPVVSIPLVALYTLFQRHKP</sequence>
<proteinExistence type="predicted"/>
<dbReference type="EMBL" id="SRMA01000282">
    <property type="protein sequence ID" value="TRZ04445.1"/>
    <property type="molecule type" value="Genomic_DNA"/>
</dbReference>
<dbReference type="AlphaFoldDB" id="A0A553RQI6"/>
<dbReference type="PANTHER" id="PTHR11616:SF109">
    <property type="entry name" value="INACTIVE SODIUM-DEPENDENT NEUTRAL AMINO ACID TRANSPORTER B(0)AT3"/>
    <property type="match status" value="1"/>
</dbReference>
<dbReference type="InterPro" id="IPR000175">
    <property type="entry name" value="Na/ntran_symport"/>
</dbReference>
<dbReference type="GO" id="GO:0035725">
    <property type="term" value="P:sodium ion transmembrane transport"/>
    <property type="evidence" value="ECO:0007669"/>
    <property type="project" value="TreeGrafter"/>
</dbReference>
<comment type="subcellular location">
    <subcellularLocation>
        <location evidence="1">Membrane</location>
        <topology evidence="1">Multi-pass membrane protein</topology>
    </subcellularLocation>
</comment>
<feature type="transmembrane region" description="Helical" evidence="7">
    <location>
        <begin position="229"/>
        <end position="254"/>
    </location>
</feature>
<dbReference type="GO" id="GO:0005886">
    <property type="term" value="C:plasma membrane"/>
    <property type="evidence" value="ECO:0007669"/>
    <property type="project" value="TreeGrafter"/>
</dbReference>
<dbReference type="PANTHER" id="PTHR11616">
    <property type="entry name" value="SODIUM/CHLORIDE DEPENDENT TRANSPORTER"/>
    <property type="match status" value="1"/>
</dbReference>
<evidence type="ECO:0000256" key="5">
    <source>
        <dbReference type="ARBA" id="ARBA00023136"/>
    </source>
</evidence>
<dbReference type="Pfam" id="PF00209">
    <property type="entry name" value="SNF"/>
    <property type="match status" value="1"/>
</dbReference>
<feature type="transmembrane region" description="Helical" evidence="7">
    <location>
        <begin position="260"/>
        <end position="283"/>
    </location>
</feature>
<keyword evidence="2" id="KW-0813">Transport</keyword>
<feature type="binding site" evidence="6">
    <location>
        <position position="50"/>
    </location>
    <ligand>
        <name>Na(+)</name>
        <dbReference type="ChEBI" id="CHEBI:29101"/>
        <label>1</label>
    </ligand>
</feature>
<feature type="binding site" evidence="6">
    <location>
        <position position="199"/>
    </location>
    <ligand>
        <name>Na(+)</name>
        <dbReference type="ChEBI" id="CHEBI:29101"/>
        <label>1</label>
    </ligand>
</feature>
<feature type="binding site" evidence="6">
    <location>
        <position position="203"/>
    </location>
    <ligand>
        <name>Na(+)</name>
        <dbReference type="ChEBI" id="CHEBI:29101"/>
        <label>1</label>
    </ligand>
</feature>
<dbReference type="PRINTS" id="PR00176">
    <property type="entry name" value="NANEUSMPORT"/>
</dbReference>
<feature type="transmembrane region" description="Helical" evidence="7">
    <location>
        <begin position="304"/>
        <end position="324"/>
    </location>
</feature>
<keyword evidence="6" id="KW-0479">Metal-binding</keyword>
<dbReference type="GO" id="GO:0006865">
    <property type="term" value="P:amino acid transport"/>
    <property type="evidence" value="ECO:0007669"/>
    <property type="project" value="TreeGrafter"/>
</dbReference>
<feature type="transmembrane region" description="Helical" evidence="7">
    <location>
        <begin position="44"/>
        <end position="65"/>
    </location>
</feature>
<feature type="binding site" evidence="6">
    <location>
        <position position="18"/>
    </location>
    <ligand>
        <name>Na(+)</name>
        <dbReference type="ChEBI" id="CHEBI:29101"/>
        <label>1</label>
    </ligand>
</feature>
<feature type="transmembrane region" description="Helical" evidence="7">
    <location>
        <begin position="187"/>
        <end position="208"/>
    </location>
</feature>
<accession>A0A553RQI6</accession>
<reference evidence="8 9" key="1">
    <citation type="journal article" date="2019" name="Sci. Data">
        <title>Hybrid genome assembly and annotation of Danionella translucida.</title>
        <authorList>
            <person name="Kadobianskyi M."/>
            <person name="Schulze L."/>
            <person name="Schuelke M."/>
            <person name="Judkewitz B."/>
        </authorList>
    </citation>
    <scope>NUCLEOTIDE SEQUENCE [LARGE SCALE GENOMIC DNA]</scope>
    <source>
        <strain evidence="8 9">Bolton</strain>
    </source>
</reference>
<evidence type="ECO:0000256" key="7">
    <source>
        <dbReference type="SAM" id="Phobius"/>
    </source>
</evidence>
<keyword evidence="3 7" id="KW-0812">Transmembrane</keyword>
<keyword evidence="4 7" id="KW-1133">Transmembrane helix</keyword>
<keyword evidence="9" id="KW-1185">Reference proteome</keyword>
<protein>
    <submittedName>
        <fullName evidence="8">Uncharacterized protein</fullName>
    </submittedName>
</protein>
<dbReference type="STRING" id="623744.A0A553RQI6"/>
<comment type="caution">
    <text evidence="8">The sequence shown here is derived from an EMBL/GenBank/DDBJ whole genome shotgun (WGS) entry which is preliminary data.</text>
</comment>
<dbReference type="InterPro" id="IPR037272">
    <property type="entry name" value="SNS_sf"/>
</dbReference>
<evidence type="ECO:0000256" key="6">
    <source>
        <dbReference type="PIRSR" id="PIRSR600175-1"/>
    </source>
</evidence>
<keyword evidence="5 7" id="KW-0472">Membrane</keyword>
<evidence type="ECO:0000256" key="1">
    <source>
        <dbReference type="ARBA" id="ARBA00004141"/>
    </source>
</evidence>
<dbReference type="Proteomes" id="UP000316079">
    <property type="component" value="Unassembled WGS sequence"/>
</dbReference>
<evidence type="ECO:0000313" key="9">
    <source>
        <dbReference type="Proteomes" id="UP000316079"/>
    </source>
</evidence>
<evidence type="ECO:0000256" key="2">
    <source>
        <dbReference type="ARBA" id="ARBA00022448"/>
    </source>
</evidence>
<name>A0A553RQI6_9TELE</name>
<evidence type="ECO:0000256" key="4">
    <source>
        <dbReference type="ARBA" id="ARBA00022989"/>
    </source>
</evidence>
<dbReference type="OrthoDB" id="6581954at2759"/>
<evidence type="ECO:0000256" key="3">
    <source>
        <dbReference type="ARBA" id="ARBA00022692"/>
    </source>
</evidence>
<gene>
    <name evidence="8" type="ORF">DNTS_028823</name>
</gene>
<dbReference type="SUPFAM" id="SSF161070">
    <property type="entry name" value="SNF-like"/>
    <property type="match status" value="1"/>
</dbReference>
<feature type="transmembrane region" description="Helical" evidence="7">
    <location>
        <begin position="353"/>
        <end position="378"/>
    </location>
</feature>
<evidence type="ECO:0000313" key="8">
    <source>
        <dbReference type="EMBL" id="TRZ04445.1"/>
    </source>
</evidence>
<keyword evidence="6" id="KW-0915">Sodium</keyword>
<organism evidence="8 9">
    <name type="scientific">Danionella cerebrum</name>
    <dbReference type="NCBI Taxonomy" id="2873325"/>
    <lineage>
        <taxon>Eukaryota</taxon>
        <taxon>Metazoa</taxon>
        <taxon>Chordata</taxon>
        <taxon>Craniata</taxon>
        <taxon>Vertebrata</taxon>
        <taxon>Euteleostomi</taxon>
        <taxon>Actinopterygii</taxon>
        <taxon>Neopterygii</taxon>
        <taxon>Teleostei</taxon>
        <taxon>Ostariophysi</taxon>
        <taxon>Cypriniformes</taxon>
        <taxon>Danionidae</taxon>
        <taxon>Danioninae</taxon>
        <taxon>Danionella</taxon>
    </lineage>
</organism>
<dbReference type="GO" id="GO:0046872">
    <property type="term" value="F:metal ion binding"/>
    <property type="evidence" value="ECO:0007669"/>
    <property type="project" value="UniProtKB-KW"/>
</dbReference>
<dbReference type="PROSITE" id="PS50267">
    <property type="entry name" value="NA_NEUROTRAN_SYMP_3"/>
    <property type="match status" value="1"/>
</dbReference>